<dbReference type="AlphaFoldDB" id="A0A8J3BKV3"/>
<dbReference type="Pfam" id="PF09357">
    <property type="entry name" value="RteC"/>
    <property type="match status" value="1"/>
</dbReference>
<dbReference type="Proteomes" id="UP000612329">
    <property type="component" value="Unassembled WGS sequence"/>
</dbReference>
<evidence type="ECO:0000313" key="2">
    <source>
        <dbReference type="Proteomes" id="UP000612329"/>
    </source>
</evidence>
<protein>
    <recommendedName>
        <fullName evidence="3">RteC protein</fullName>
    </recommendedName>
</protein>
<accession>A0A8J3BKV3</accession>
<comment type="caution">
    <text evidence="1">The sequence shown here is derived from an EMBL/GenBank/DDBJ whole genome shotgun (WGS) entry which is preliminary data.</text>
</comment>
<evidence type="ECO:0008006" key="3">
    <source>
        <dbReference type="Google" id="ProtNLM"/>
    </source>
</evidence>
<reference evidence="1" key="1">
    <citation type="journal article" date="2014" name="Int. J. Syst. Evol. Microbiol.">
        <title>Complete genome sequence of Corynebacterium casei LMG S-19264T (=DSM 44701T), isolated from a smear-ripened cheese.</title>
        <authorList>
            <consortium name="US DOE Joint Genome Institute (JGI-PGF)"/>
            <person name="Walter F."/>
            <person name="Albersmeier A."/>
            <person name="Kalinowski J."/>
            <person name="Ruckert C."/>
        </authorList>
    </citation>
    <scope>NUCLEOTIDE SEQUENCE</scope>
    <source>
        <strain evidence="1">JCM 12862</strain>
    </source>
</reference>
<dbReference type="InterPro" id="IPR018534">
    <property type="entry name" value="Tet_reg_excision_RteC"/>
</dbReference>
<sequence>MEDLDILTKSERGIKMATLVIGKLRRQVIDKGFVDNEHEKHFFKNIKPKVFSKLIYYMKRFGIESKRPMSSVDSQIRYLVGHIDTLQGYFNNNMDFYHYYRRGDTMFDNQYFLRGRINFRMHQEMFHSLADGQFSTSHDSSVAMFMAYELLISYLKKEIGKLENLHGNDMRSKPKKKMAKLFWSGNKVDLIELIYALYASGSLNRGTADIKAIARSFETLLEMDLGDYYHTYLEIRSRKIRRTKFIDRLKDSLDKHMQDLDA</sequence>
<organism evidence="1 2">
    <name type="scientific">Yeosuana aromativorans</name>
    <dbReference type="NCBI Taxonomy" id="288019"/>
    <lineage>
        <taxon>Bacteria</taxon>
        <taxon>Pseudomonadati</taxon>
        <taxon>Bacteroidota</taxon>
        <taxon>Flavobacteriia</taxon>
        <taxon>Flavobacteriales</taxon>
        <taxon>Flavobacteriaceae</taxon>
        <taxon>Yeosuana</taxon>
    </lineage>
</organism>
<evidence type="ECO:0000313" key="1">
    <source>
        <dbReference type="EMBL" id="GGK22001.1"/>
    </source>
</evidence>
<keyword evidence="2" id="KW-1185">Reference proteome</keyword>
<reference evidence="1" key="2">
    <citation type="submission" date="2020-09" db="EMBL/GenBank/DDBJ databases">
        <authorList>
            <person name="Sun Q."/>
            <person name="Ohkuma M."/>
        </authorList>
    </citation>
    <scope>NUCLEOTIDE SEQUENCE</scope>
    <source>
        <strain evidence="1">JCM 12862</strain>
    </source>
</reference>
<gene>
    <name evidence="1" type="ORF">GCM10007962_15200</name>
</gene>
<name>A0A8J3BKV3_9FLAO</name>
<dbReference type="EMBL" id="BMNR01000003">
    <property type="protein sequence ID" value="GGK22001.1"/>
    <property type="molecule type" value="Genomic_DNA"/>
</dbReference>
<proteinExistence type="predicted"/>